<sequence>MKIKIRKCTLADSLLLQEISCEIFSQTFKHQNSVENMSAYLEKAFNLKQLEKELATLSSQFFLFILTMKSLVI</sequence>
<name>W4VQU3_9BACI</name>
<dbReference type="Proteomes" id="UP000019102">
    <property type="component" value="Unassembled WGS sequence"/>
</dbReference>
<accession>W4VQU3</accession>
<dbReference type="Gene3D" id="3.40.630.30">
    <property type="match status" value="1"/>
</dbReference>
<keyword evidence="2" id="KW-1185">Reference proteome</keyword>
<organism evidence="1 2">
    <name type="scientific">Gracilibacillus boraciitolerans JCM 21714</name>
    <dbReference type="NCBI Taxonomy" id="1298598"/>
    <lineage>
        <taxon>Bacteria</taxon>
        <taxon>Bacillati</taxon>
        <taxon>Bacillota</taxon>
        <taxon>Bacilli</taxon>
        <taxon>Bacillales</taxon>
        <taxon>Bacillaceae</taxon>
        <taxon>Gracilibacillus</taxon>
    </lineage>
</organism>
<evidence type="ECO:0000313" key="1">
    <source>
        <dbReference type="EMBL" id="GAE95368.1"/>
    </source>
</evidence>
<dbReference type="EMBL" id="BAVS01000053">
    <property type="protein sequence ID" value="GAE95368.1"/>
    <property type="molecule type" value="Genomic_DNA"/>
</dbReference>
<proteinExistence type="predicted"/>
<reference evidence="1 2" key="1">
    <citation type="journal article" date="2014" name="Genome Announc.">
        <title>Draft Genome Sequence of the Boron-Tolerant and Moderately Halotolerant Bacterium Gracilibacillus boraciitolerans JCM 21714T.</title>
        <authorList>
            <person name="Ahmed I."/>
            <person name="Oshima K."/>
            <person name="Suda W."/>
            <person name="Kitamura K."/>
            <person name="Iida T."/>
            <person name="Ohmori Y."/>
            <person name="Fujiwara T."/>
            <person name="Hattori M."/>
            <person name="Ohkuma M."/>
        </authorList>
    </citation>
    <scope>NUCLEOTIDE SEQUENCE [LARGE SCALE GENOMIC DNA]</scope>
    <source>
        <strain evidence="1 2">JCM 21714</strain>
    </source>
</reference>
<dbReference type="AlphaFoldDB" id="W4VQU3"/>
<evidence type="ECO:0000313" key="2">
    <source>
        <dbReference type="Proteomes" id="UP000019102"/>
    </source>
</evidence>
<dbReference type="STRING" id="1298598.JCM21714_4598"/>
<gene>
    <name evidence="1" type="ORF">JCM21714_4598</name>
</gene>
<dbReference type="eggNOG" id="COG0456">
    <property type="taxonomic scope" value="Bacteria"/>
</dbReference>
<protein>
    <submittedName>
        <fullName evidence="1">Negative regulation of sporulation, septation and degradative enzyme</fullName>
    </submittedName>
</protein>
<comment type="caution">
    <text evidence="1">The sequence shown here is derived from an EMBL/GenBank/DDBJ whole genome shotgun (WGS) entry which is preliminary data.</text>
</comment>